<evidence type="ECO:0000313" key="2">
    <source>
        <dbReference type="EMBL" id="NIH80235.1"/>
    </source>
</evidence>
<keyword evidence="1" id="KW-1133">Transmembrane helix</keyword>
<feature type="transmembrane region" description="Helical" evidence="1">
    <location>
        <begin position="49"/>
        <end position="71"/>
    </location>
</feature>
<feature type="transmembrane region" description="Helical" evidence="1">
    <location>
        <begin position="113"/>
        <end position="136"/>
    </location>
</feature>
<dbReference type="RefSeq" id="WP_167114145.1">
    <property type="nucleotide sequence ID" value="NZ_JAANOU010000001.1"/>
</dbReference>
<accession>A0ABX0SUB3</accession>
<keyword evidence="1" id="KW-0812">Transmembrane</keyword>
<evidence type="ECO:0008006" key="4">
    <source>
        <dbReference type="Google" id="ProtNLM"/>
    </source>
</evidence>
<protein>
    <recommendedName>
        <fullName evidence="4">Integral membrane protein</fullName>
    </recommendedName>
</protein>
<feature type="transmembrane region" description="Helical" evidence="1">
    <location>
        <begin position="83"/>
        <end position="101"/>
    </location>
</feature>
<gene>
    <name evidence="2" type="ORF">FHX46_002765</name>
</gene>
<dbReference type="EMBL" id="JAANOU010000001">
    <property type="protein sequence ID" value="NIH80235.1"/>
    <property type="molecule type" value="Genomic_DNA"/>
</dbReference>
<proteinExistence type="predicted"/>
<name>A0ABX0SUB3_9PSEU</name>
<evidence type="ECO:0000256" key="1">
    <source>
        <dbReference type="SAM" id="Phobius"/>
    </source>
</evidence>
<keyword evidence="1" id="KW-0472">Membrane</keyword>
<reference evidence="2 3" key="1">
    <citation type="submission" date="2020-03" db="EMBL/GenBank/DDBJ databases">
        <title>Sequencing the genomes of 1000 actinobacteria strains.</title>
        <authorList>
            <person name="Klenk H.-P."/>
        </authorList>
    </citation>
    <scope>NUCLEOTIDE SEQUENCE [LARGE SCALE GENOMIC DNA]</scope>
    <source>
        <strain evidence="2 3">DSM 45668</strain>
    </source>
</reference>
<organism evidence="2 3">
    <name type="scientific">Amycolatopsis viridis</name>
    <dbReference type="NCBI Taxonomy" id="185678"/>
    <lineage>
        <taxon>Bacteria</taxon>
        <taxon>Bacillati</taxon>
        <taxon>Actinomycetota</taxon>
        <taxon>Actinomycetes</taxon>
        <taxon>Pseudonocardiales</taxon>
        <taxon>Pseudonocardiaceae</taxon>
        <taxon>Amycolatopsis</taxon>
    </lineage>
</organism>
<sequence length="202" mass="20389">MTTGNAAPPVPRTRSAGPLIATGGLAGLTWAAALRGVMAEVSGPDSTVTWYGTFGQILLPGAVTGALLAWAEHLRRTGGRRRWRLLALAPLTFPAAVLLSPETVAALGGGQPLFSGGIGGGALAMPLFGMAGGYAIAGRGRWWARLAAGAFAVTPIPVWVLVSGAFGPELAVTTPRGAWVAVLFSACVATLALACAVPHGRV</sequence>
<feature type="transmembrane region" description="Helical" evidence="1">
    <location>
        <begin position="178"/>
        <end position="197"/>
    </location>
</feature>
<evidence type="ECO:0000313" key="3">
    <source>
        <dbReference type="Proteomes" id="UP000754495"/>
    </source>
</evidence>
<dbReference type="Proteomes" id="UP000754495">
    <property type="component" value="Unassembled WGS sequence"/>
</dbReference>
<feature type="transmembrane region" description="Helical" evidence="1">
    <location>
        <begin position="143"/>
        <end position="166"/>
    </location>
</feature>
<keyword evidence="3" id="KW-1185">Reference proteome</keyword>
<comment type="caution">
    <text evidence="2">The sequence shown here is derived from an EMBL/GenBank/DDBJ whole genome shotgun (WGS) entry which is preliminary data.</text>
</comment>